<keyword evidence="1" id="KW-0732">Signal</keyword>
<organism evidence="3 4">
    <name type="scientific">Porphyromonas miyakawae</name>
    <dbReference type="NCBI Taxonomy" id="3137470"/>
    <lineage>
        <taxon>Bacteria</taxon>
        <taxon>Pseudomonadati</taxon>
        <taxon>Bacteroidota</taxon>
        <taxon>Bacteroidia</taxon>
        <taxon>Bacteroidales</taxon>
        <taxon>Porphyromonadaceae</taxon>
        <taxon>Porphyromonas</taxon>
    </lineage>
</organism>
<dbReference type="InterPro" id="IPR053147">
    <property type="entry name" value="Hsp_HslJ-like"/>
</dbReference>
<dbReference type="PANTHER" id="PTHR35535:SF1">
    <property type="entry name" value="HEAT SHOCK PROTEIN HSLJ"/>
    <property type="match status" value="1"/>
</dbReference>
<evidence type="ECO:0000259" key="2">
    <source>
        <dbReference type="Pfam" id="PF03724"/>
    </source>
</evidence>
<dbReference type="InterPro" id="IPR005184">
    <property type="entry name" value="DUF306_Meta_HslJ"/>
</dbReference>
<gene>
    <name evidence="3" type="ORF">Tsumi_01430</name>
</gene>
<dbReference type="Gene3D" id="2.40.128.270">
    <property type="match status" value="1"/>
</dbReference>
<keyword evidence="4" id="KW-1185">Reference proteome</keyword>
<dbReference type="PANTHER" id="PTHR35535">
    <property type="entry name" value="HEAT SHOCK PROTEIN HSLJ"/>
    <property type="match status" value="1"/>
</dbReference>
<protein>
    <recommendedName>
        <fullName evidence="2">DUF306 domain-containing protein</fullName>
    </recommendedName>
</protein>
<reference evidence="3 4" key="1">
    <citation type="journal article" date="2025" name="Int. J. Syst. Evol. Microbiol.">
        <title>Desulfovibrio falkowii sp. nov., Porphyromonas miyakawae sp. nov., Mediterraneibacter flintii sp. nov. and Owariibacterium komagatae gen. nov., sp. nov., isolated from human faeces.</title>
        <authorList>
            <person name="Hamaguchi T."/>
            <person name="Ohara M."/>
            <person name="Hisatomi A."/>
            <person name="Sekiguchi K."/>
            <person name="Takeda J.I."/>
            <person name="Ueyama J."/>
            <person name="Ito M."/>
            <person name="Nishiwaki H."/>
            <person name="Ogi T."/>
            <person name="Hirayama M."/>
            <person name="Ohkuma M."/>
            <person name="Sakamoto M."/>
            <person name="Ohno K."/>
        </authorList>
    </citation>
    <scope>NUCLEOTIDE SEQUENCE [LARGE SCALE GENOMIC DNA]</scope>
    <source>
        <strain evidence="3 4">13CB11C</strain>
    </source>
</reference>
<dbReference type="Pfam" id="PF03724">
    <property type="entry name" value="META"/>
    <property type="match status" value="1"/>
</dbReference>
<dbReference type="PROSITE" id="PS51257">
    <property type="entry name" value="PROKAR_LIPOPROTEIN"/>
    <property type="match status" value="1"/>
</dbReference>
<dbReference type="InterPro" id="IPR038670">
    <property type="entry name" value="HslJ-like_sf"/>
</dbReference>
<feature type="signal peptide" evidence="1">
    <location>
        <begin position="1"/>
        <end position="24"/>
    </location>
</feature>
<accession>A0ABQ0E051</accession>
<dbReference type="Proteomes" id="UP001628220">
    <property type="component" value="Unassembled WGS sequence"/>
</dbReference>
<dbReference type="EMBL" id="BAAFSF010000001">
    <property type="protein sequence ID" value="GAB1251039.1"/>
    <property type="molecule type" value="Genomic_DNA"/>
</dbReference>
<evidence type="ECO:0000256" key="1">
    <source>
        <dbReference type="SAM" id="SignalP"/>
    </source>
</evidence>
<evidence type="ECO:0000313" key="3">
    <source>
        <dbReference type="EMBL" id="GAB1251039.1"/>
    </source>
</evidence>
<feature type="domain" description="DUF306" evidence="2">
    <location>
        <begin position="38"/>
        <end position="138"/>
    </location>
</feature>
<proteinExistence type="predicted"/>
<comment type="caution">
    <text evidence="3">The sequence shown here is derived from an EMBL/GenBank/DDBJ whole genome shotgun (WGS) entry which is preliminary data.</text>
</comment>
<sequence length="144" mass="15884">MTMKKKVWIIVALLSVVSVFTACGARQTKQSIYKDILGKWQVSALRGDAVTPEKGKLEFSFDLRQGRIHGYGLCNQFSGSFVLKESGSLSVSELLSTLVGCENDFLETALFDALQEATRIEIKGDKALVYGKGSDTAIMELKRR</sequence>
<name>A0ABQ0E051_9PORP</name>
<feature type="chain" id="PRO_5047044571" description="DUF306 domain-containing protein" evidence="1">
    <location>
        <begin position="25"/>
        <end position="144"/>
    </location>
</feature>
<evidence type="ECO:0000313" key="4">
    <source>
        <dbReference type="Proteomes" id="UP001628220"/>
    </source>
</evidence>